<dbReference type="EMBL" id="CM007902">
    <property type="protein sequence ID" value="OTG00709.1"/>
    <property type="molecule type" value="Genomic_DNA"/>
</dbReference>
<evidence type="ECO:0000256" key="1">
    <source>
        <dbReference type="SAM" id="Phobius"/>
    </source>
</evidence>
<feature type="transmembrane region" description="Helical" evidence="1">
    <location>
        <begin position="334"/>
        <end position="356"/>
    </location>
</feature>
<keyword evidence="1" id="KW-0812">Transmembrane</keyword>
<proteinExistence type="predicted"/>
<dbReference type="Pfam" id="PF13962">
    <property type="entry name" value="PGG"/>
    <property type="match status" value="1"/>
</dbReference>
<dbReference type="InterPro" id="IPR026961">
    <property type="entry name" value="PGG_dom"/>
</dbReference>
<sequence>MLYFAYDLLKDCYHQLDTVDPVSLWRLVYNLAEKPDAFRSAKQYNCYQRFVYSRVSVENCSLSNTPKNPDIENQEKCRTNLVSWKSYVCRVMERICAKFWEFALHVPHIKSIHEEKMKHNKVLTILKFCCEKNGKIRNIRDGFEDALILAVKNDIPEVIEQITQFFPLSIRNTRDDRCTLYQLAIMNRCENAYNFLVHEATYHRDSHHHRAGYYFQDNLLHLAAKLAPQHKLNKVNGATLQMQKELEWFQEVSKLMSPEQRTTRNKEKETPMMVFSKQHENLRQKGEDWMKSTANSYTIIAPLIIAIACSAIITVLGGNNGDTGKAIYEKKPSYIIFLVLDALSLFTSTTSLLWFLSILTARYADEDFLYKLPKRLIVDLIILFMSVTAMLIAFSAVLYIMFGQENWWILLVIGVTTLLPISSFVTLQLPLLVDLIYSTYGRGVFGKRSERRITS</sequence>
<keyword evidence="1" id="KW-0472">Membrane</keyword>
<dbReference type="GO" id="GO:0016020">
    <property type="term" value="C:membrane"/>
    <property type="evidence" value="ECO:0000318"/>
    <property type="project" value="GO_Central"/>
</dbReference>
<keyword evidence="4" id="KW-1185">Reference proteome</keyword>
<protein>
    <submittedName>
        <fullName evidence="3">Putative PGG domain-containing protein</fullName>
    </submittedName>
</protein>
<feature type="transmembrane region" description="Helical" evidence="1">
    <location>
        <begin position="294"/>
        <end position="314"/>
    </location>
</feature>
<organism evidence="3 4">
    <name type="scientific">Helianthus annuus</name>
    <name type="common">Common sunflower</name>
    <dbReference type="NCBI Taxonomy" id="4232"/>
    <lineage>
        <taxon>Eukaryota</taxon>
        <taxon>Viridiplantae</taxon>
        <taxon>Streptophyta</taxon>
        <taxon>Embryophyta</taxon>
        <taxon>Tracheophyta</taxon>
        <taxon>Spermatophyta</taxon>
        <taxon>Magnoliopsida</taxon>
        <taxon>eudicotyledons</taxon>
        <taxon>Gunneridae</taxon>
        <taxon>Pentapetalae</taxon>
        <taxon>asterids</taxon>
        <taxon>campanulids</taxon>
        <taxon>Asterales</taxon>
        <taxon>Asteraceae</taxon>
        <taxon>Asteroideae</taxon>
        <taxon>Heliantheae alliance</taxon>
        <taxon>Heliantheae</taxon>
        <taxon>Helianthus</taxon>
    </lineage>
</organism>
<dbReference type="STRING" id="4232.A0A251SQ29"/>
<dbReference type="PANTHER" id="PTHR24177">
    <property type="entry name" value="CASKIN"/>
    <property type="match status" value="1"/>
</dbReference>
<reference evidence="4" key="1">
    <citation type="journal article" date="2017" name="Nature">
        <title>The sunflower genome provides insights into oil metabolism, flowering and Asterid evolution.</title>
        <authorList>
            <person name="Badouin H."/>
            <person name="Gouzy J."/>
            <person name="Grassa C.J."/>
            <person name="Murat F."/>
            <person name="Staton S.E."/>
            <person name="Cottret L."/>
            <person name="Lelandais-Briere C."/>
            <person name="Owens G.L."/>
            <person name="Carrere S."/>
            <person name="Mayjonade B."/>
            <person name="Legrand L."/>
            <person name="Gill N."/>
            <person name="Kane N.C."/>
            <person name="Bowers J.E."/>
            <person name="Hubner S."/>
            <person name="Bellec A."/>
            <person name="Berard A."/>
            <person name="Berges H."/>
            <person name="Blanchet N."/>
            <person name="Boniface M.C."/>
            <person name="Brunel D."/>
            <person name="Catrice O."/>
            <person name="Chaidir N."/>
            <person name="Claudel C."/>
            <person name="Donnadieu C."/>
            <person name="Faraut T."/>
            <person name="Fievet G."/>
            <person name="Helmstetter N."/>
            <person name="King M."/>
            <person name="Knapp S.J."/>
            <person name="Lai Z."/>
            <person name="Le Paslier M.C."/>
            <person name="Lippi Y."/>
            <person name="Lorenzon L."/>
            <person name="Mandel J.R."/>
            <person name="Marage G."/>
            <person name="Marchand G."/>
            <person name="Marquand E."/>
            <person name="Bret-Mestries E."/>
            <person name="Morien E."/>
            <person name="Nambeesan S."/>
            <person name="Nguyen T."/>
            <person name="Pegot-Espagnet P."/>
            <person name="Pouilly N."/>
            <person name="Raftis F."/>
            <person name="Sallet E."/>
            <person name="Schiex T."/>
            <person name="Thomas J."/>
            <person name="Vandecasteele C."/>
            <person name="Vares D."/>
            <person name="Vear F."/>
            <person name="Vautrin S."/>
            <person name="Crespi M."/>
            <person name="Mangin B."/>
            <person name="Burke J.M."/>
            <person name="Salse J."/>
            <person name="Munos S."/>
            <person name="Vincourt P."/>
            <person name="Rieseberg L.H."/>
            <person name="Langlade N.B."/>
        </authorList>
    </citation>
    <scope>NUCLEOTIDE SEQUENCE [LARGE SCALE GENOMIC DNA]</scope>
    <source>
        <strain evidence="4">cv. SF193</strain>
    </source>
</reference>
<feature type="domain" description="PGG" evidence="2">
    <location>
        <begin position="288"/>
        <end position="400"/>
    </location>
</feature>
<evidence type="ECO:0000313" key="4">
    <source>
        <dbReference type="Proteomes" id="UP000215914"/>
    </source>
</evidence>
<dbReference type="PANTHER" id="PTHR24177:SF467">
    <property type="entry name" value="PGG DOMAIN, RETROTRANSPOSON COPIA-LIKE PROTEIN"/>
    <property type="match status" value="1"/>
</dbReference>
<dbReference type="InParanoid" id="A0A251SQ29"/>
<name>A0A251SQ29_HELAN</name>
<dbReference type="AlphaFoldDB" id="A0A251SQ29"/>
<dbReference type="Proteomes" id="UP000215914">
    <property type="component" value="Chromosome 13"/>
</dbReference>
<keyword evidence="1" id="KW-1133">Transmembrane helix</keyword>
<feature type="transmembrane region" description="Helical" evidence="1">
    <location>
        <begin position="376"/>
        <end position="401"/>
    </location>
</feature>
<evidence type="ECO:0000313" key="3">
    <source>
        <dbReference type="EMBL" id="OTG00709.1"/>
    </source>
</evidence>
<gene>
    <name evidence="3" type="ORF">HannXRQ_Chr13g0394061</name>
</gene>
<feature type="transmembrane region" description="Helical" evidence="1">
    <location>
        <begin position="407"/>
        <end position="433"/>
    </location>
</feature>
<evidence type="ECO:0000259" key="2">
    <source>
        <dbReference type="Pfam" id="PF13962"/>
    </source>
</evidence>
<accession>A0A251SQ29</accession>